<keyword evidence="1 4" id="KW-0378">Hydrolase</keyword>
<reference evidence="4 5" key="1">
    <citation type="submission" date="2019-02" db="EMBL/GenBank/DDBJ databases">
        <title>Planctomycetal bacteria perform biofilm scaping via a novel small molecule.</title>
        <authorList>
            <person name="Jeske O."/>
            <person name="Boedeker C."/>
            <person name="Wiegand S."/>
            <person name="Breitling P."/>
            <person name="Kallscheuer N."/>
            <person name="Jogler M."/>
            <person name="Rohde M."/>
            <person name="Petersen J."/>
            <person name="Medema M.H."/>
            <person name="Surup F."/>
            <person name="Jogler C."/>
        </authorList>
    </citation>
    <scope>NUCLEOTIDE SEQUENCE [LARGE SCALE GENOMIC DNA]</scope>
    <source>
        <strain evidence="4 5">Mal15</strain>
    </source>
</reference>
<gene>
    <name evidence="4" type="primary">nlhH_4</name>
    <name evidence="4" type="ORF">Mal15_26510</name>
</gene>
<dbReference type="AlphaFoldDB" id="A0A5B9MHP2"/>
<feature type="domain" description="BD-FAE-like" evidence="3">
    <location>
        <begin position="134"/>
        <end position="243"/>
    </location>
</feature>
<sequence>MDLRSLILSGTLLSAFAMNTIAQESMFTVIVDPIAGGTISVDPPLPDDGKVAAGTRIKIKSMPSDGYAVDSIYYSVPGRWGAMYHESLTDQFEVVIDQDKNIGASFIANSAVEHLDVHHSIVYAQPGKKPLKYDVYTPKSAKQLPIIVIIHGGGWSSNDEDIMRGLARELTKGGKFVVASMDYRWIGDLDGDETPNTMANLIEDVFGGIAHILEHAESYGGDASRVGVTGDSAGGHLSASASLLIERIGDGGFGATDGVFQFKPTYLPDGMSADDFRAQLMKSVKAAAPSYGVFAAESLGRFSPGLGAEAGAAVAPQQNIPEASVRSVPQYLLRGTEDFLIRHESVESFVNALEAKGQSAVYEQVEGAGHAFFDWKPNDQVKATFETYGVPYAKKMREFFEMHL</sequence>
<dbReference type="InterPro" id="IPR002925">
    <property type="entry name" value="Dienelactn_hydro"/>
</dbReference>
<feature type="domain" description="Dienelactone hydrolase" evidence="2">
    <location>
        <begin position="280"/>
        <end position="383"/>
    </location>
</feature>
<evidence type="ECO:0000313" key="4">
    <source>
        <dbReference type="EMBL" id="QEF98597.1"/>
    </source>
</evidence>
<evidence type="ECO:0000259" key="3">
    <source>
        <dbReference type="Pfam" id="PF20434"/>
    </source>
</evidence>
<dbReference type="SUPFAM" id="SSF53474">
    <property type="entry name" value="alpha/beta-Hydrolases"/>
    <property type="match status" value="1"/>
</dbReference>
<accession>A0A5B9MHP2</accession>
<dbReference type="Pfam" id="PF01738">
    <property type="entry name" value="DLH"/>
    <property type="match status" value="1"/>
</dbReference>
<dbReference type="Pfam" id="PF20434">
    <property type="entry name" value="BD-FAE"/>
    <property type="match status" value="1"/>
</dbReference>
<proteinExistence type="predicted"/>
<protein>
    <submittedName>
        <fullName evidence="4">Carboxylesterase NlhH</fullName>
        <ecNumber evidence="4">3.1.1.1</ecNumber>
    </submittedName>
</protein>
<dbReference type="InterPro" id="IPR029058">
    <property type="entry name" value="AB_hydrolase_fold"/>
</dbReference>
<dbReference type="EC" id="3.1.1.1" evidence="4"/>
<name>A0A5B9MHP2_9BACT</name>
<organism evidence="4 5">
    <name type="scientific">Stieleria maiorica</name>
    <dbReference type="NCBI Taxonomy" id="2795974"/>
    <lineage>
        <taxon>Bacteria</taxon>
        <taxon>Pseudomonadati</taxon>
        <taxon>Planctomycetota</taxon>
        <taxon>Planctomycetia</taxon>
        <taxon>Pirellulales</taxon>
        <taxon>Pirellulaceae</taxon>
        <taxon>Stieleria</taxon>
    </lineage>
</organism>
<dbReference type="KEGG" id="smam:Mal15_26510"/>
<evidence type="ECO:0000259" key="2">
    <source>
        <dbReference type="Pfam" id="PF01738"/>
    </source>
</evidence>
<dbReference type="Gene3D" id="3.40.50.1820">
    <property type="entry name" value="alpha/beta hydrolase"/>
    <property type="match status" value="1"/>
</dbReference>
<dbReference type="PANTHER" id="PTHR48081">
    <property type="entry name" value="AB HYDROLASE SUPERFAMILY PROTEIN C4A8.06C"/>
    <property type="match status" value="1"/>
</dbReference>
<dbReference type="InterPro" id="IPR050300">
    <property type="entry name" value="GDXG_lipolytic_enzyme"/>
</dbReference>
<dbReference type="Proteomes" id="UP000321353">
    <property type="component" value="Chromosome"/>
</dbReference>
<evidence type="ECO:0000313" key="5">
    <source>
        <dbReference type="Proteomes" id="UP000321353"/>
    </source>
</evidence>
<evidence type="ECO:0000256" key="1">
    <source>
        <dbReference type="ARBA" id="ARBA00022801"/>
    </source>
</evidence>
<keyword evidence="5" id="KW-1185">Reference proteome</keyword>
<dbReference type="EMBL" id="CP036264">
    <property type="protein sequence ID" value="QEF98597.1"/>
    <property type="molecule type" value="Genomic_DNA"/>
</dbReference>
<dbReference type="GO" id="GO:0106435">
    <property type="term" value="F:carboxylesterase activity"/>
    <property type="evidence" value="ECO:0007669"/>
    <property type="project" value="UniProtKB-EC"/>
</dbReference>
<dbReference type="InterPro" id="IPR049492">
    <property type="entry name" value="BD-FAE-like_dom"/>
</dbReference>